<dbReference type="PANTHER" id="PTHR46093:SF3">
    <property type="entry name" value="ACYL-COA-BINDING DOMAIN-CONTAINING PROTEIN 4"/>
    <property type="match status" value="1"/>
</dbReference>
<evidence type="ECO:0000313" key="5">
    <source>
        <dbReference type="Proteomes" id="UP001515480"/>
    </source>
</evidence>
<feature type="compositionally biased region" description="Basic and acidic residues" evidence="3">
    <location>
        <begin position="56"/>
        <end position="73"/>
    </location>
</feature>
<feature type="compositionally biased region" description="Polar residues" evidence="3">
    <location>
        <begin position="158"/>
        <end position="173"/>
    </location>
</feature>
<dbReference type="EMBL" id="JBGBPQ010000013">
    <property type="protein sequence ID" value="KAL1512035.1"/>
    <property type="molecule type" value="Genomic_DNA"/>
</dbReference>
<evidence type="ECO:0000313" key="4">
    <source>
        <dbReference type="EMBL" id="KAL1512035.1"/>
    </source>
</evidence>
<dbReference type="SUPFAM" id="SSF117281">
    <property type="entry name" value="Kelch motif"/>
    <property type="match status" value="2"/>
</dbReference>
<feature type="region of interest" description="Disordered" evidence="3">
    <location>
        <begin position="152"/>
        <end position="223"/>
    </location>
</feature>
<dbReference type="Pfam" id="PF24681">
    <property type="entry name" value="Kelch_KLHDC2_KLHL20_DRC7"/>
    <property type="match status" value="2"/>
</dbReference>
<keyword evidence="2" id="KW-0677">Repeat</keyword>
<dbReference type="AlphaFoldDB" id="A0AB34J5G2"/>
<proteinExistence type="predicted"/>
<protein>
    <submittedName>
        <fullName evidence="4">Uncharacterized protein</fullName>
    </submittedName>
</protein>
<comment type="caution">
    <text evidence="4">The sequence shown here is derived from an EMBL/GenBank/DDBJ whole genome shotgun (WGS) entry which is preliminary data.</text>
</comment>
<dbReference type="PANTHER" id="PTHR46093">
    <property type="entry name" value="ACYL-COA-BINDING DOMAIN-CONTAINING PROTEIN 5"/>
    <property type="match status" value="1"/>
</dbReference>
<feature type="region of interest" description="Disordered" evidence="3">
    <location>
        <begin position="39"/>
        <end position="79"/>
    </location>
</feature>
<dbReference type="InterPro" id="IPR015915">
    <property type="entry name" value="Kelch-typ_b-propeller"/>
</dbReference>
<keyword evidence="1" id="KW-0880">Kelch repeat</keyword>
<dbReference type="Proteomes" id="UP001515480">
    <property type="component" value="Unassembled WGS sequence"/>
</dbReference>
<gene>
    <name evidence="4" type="ORF">AB1Y20_005309</name>
</gene>
<feature type="compositionally biased region" description="Polar residues" evidence="3">
    <location>
        <begin position="39"/>
        <end position="53"/>
    </location>
</feature>
<sequence length="589" mass="63971">MSTVVFAGISFDLPEGVTVAIAGDTLRLSFVNYTGSLSISGGQTSPCESSQPAKRTRFETPEEKKDEECRGASDQHTTMMHHTEVFRNGGLSQADSEEDSLPPEPRSISWDDVVMEQEVATHLPSAEGDTSEAAVEDEWAAAMDEDFDSTLVACPSDFPSNRSPLRASRTNATKAAEETQEPSSRPECHPSSSLCTSPSPLKAGKTMQKSTPSQVASHAGSDAAEEAEVAATFPFSRAAPLDAWEWQKVEVAGTKPKGRWAHSAVALAGSMYVFGGDELTEEEQDDGGVLCDLHRFDSSTRAWTRLRDAPQRRTWHTGTVLGGSVHGDSDILLVFGGETVKEGSRGKRQATNTMLSYDPEFEVWYDAVDRGHRPSARYGHSSCLHTCNGKGSKLLVFGGVGAGGRKFAEPELHELHISADWSWKRALSAGKPPFARAYHSATPISEGRVLLFGGNDTDCSFKDPHVLELHSMTWYHPDVKGEPPLPRTGHVAVCLDGLRVLIHGGWDYAADEDEGYDFRSDVAILDTDEWQWSRPKISGKGPSARVGHSMVPLSIAEGRSGLYLFGGRDEEDEALDDLYILQPTDTEAA</sequence>
<organism evidence="4 5">
    <name type="scientific">Prymnesium parvum</name>
    <name type="common">Toxic golden alga</name>
    <dbReference type="NCBI Taxonomy" id="97485"/>
    <lineage>
        <taxon>Eukaryota</taxon>
        <taxon>Haptista</taxon>
        <taxon>Haptophyta</taxon>
        <taxon>Prymnesiophyceae</taxon>
        <taxon>Prymnesiales</taxon>
        <taxon>Prymnesiaceae</taxon>
        <taxon>Prymnesium</taxon>
    </lineage>
</organism>
<evidence type="ECO:0000256" key="3">
    <source>
        <dbReference type="SAM" id="MobiDB-lite"/>
    </source>
</evidence>
<feature type="compositionally biased region" description="Low complexity" evidence="3">
    <location>
        <begin position="190"/>
        <end position="201"/>
    </location>
</feature>
<evidence type="ECO:0000256" key="1">
    <source>
        <dbReference type="ARBA" id="ARBA00022441"/>
    </source>
</evidence>
<evidence type="ECO:0000256" key="2">
    <source>
        <dbReference type="ARBA" id="ARBA00022737"/>
    </source>
</evidence>
<reference evidence="4 5" key="1">
    <citation type="journal article" date="2024" name="Science">
        <title>Giant polyketide synthase enzymes in the biosynthesis of giant marine polyether toxins.</title>
        <authorList>
            <person name="Fallon T.R."/>
            <person name="Shende V.V."/>
            <person name="Wierzbicki I.H."/>
            <person name="Pendleton A.L."/>
            <person name="Watervoot N.F."/>
            <person name="Auber R.P."/>
            <person name="Gonzalez D.J."/>
            <person name="Wisecaver J.H."/>
            <person name="Moore B.S."/>
        </authorList>
    </citation>
    <scope>NUCLEOTIDE SEQUENCE [LARGE SCALE GENOMIC DNA]</scope>
    <source>
        <strain evidence="4 5">12B1</strain>
    </source>
</reference>
<name>A0AB34J5G2_PRYPA</name>
<keyword evidence="5" id="KW-1185">Reference proteome</keyword>
<dbReference type="Gene3D" id="2.120.10.80">
    <property type="entry name" value="Kelch-type beta propeller"/>
    <property type="match status" value="3"/>
</dbReference>
<accession>A0AB34J5G2</accession>
<feature type="compositionally biased region" description="Polar residues" evidence="3">
    <location>
        <begin position="207"/>
        <end position="216"/>
    </location>
</feature>